<dbReference type="AlphaFoldDB" id="A0A9W4K7B7"/>
<keyword evidence="3" id="KW-1185">Reference proteome</keyword>
<dbReference type="Gene3D" id="2.60.120.10">
    <property type="entry name" value="Jelly Rolls"/>
    <property type="match status" value="1"/>
</dbReference>
<dbReference type="OrthoDB" id="5840532at2759"/>
<sequence length="143" mass="16109">MADSALPNLYRLYSGNTDDDNTTLPFTEKDFDEPTPVISELGCDYLHCNASQDGHILRSEMIFPRTSNRFNTGAQVGGTDVRSIDTPPKSERPVHRTRGLDFLVHTLGEMEVTHLTGEQQLLRPGDLTIQGFSFTKWRNPSRK</sequence>
<dbReference type="InterPro" id="IPR014710">
    <property type="entry name" value="RmlC-like_jellyroll"/>
</dbReference>
<dbReference type="Proteomes" id="UP001154252">
    <property type="component" value="Unassembled WGS sequence"/>
</dbReference>
<reference evidence="2" key="1">
    <citation type="submission" date="2021-07" db="EMBL/GenBank/DDBJ databases">
        <authorList>
            <person name="Branca A.L. A."/>
        </authorList>
    </citation>
    <scope>NUCLEOTIDE SEQUENCE</scope>
</reference>
<name>A0A9W4K7B7_9EURO</name>
<gene>
    <name evidence="2" type="ORF">PEGY_LOCUS486</name>
</gene>
<dbReference type="PANTHER" id="PTHR36156:SF3">
    <property type="entry name" value="CUPIN 2 CONSERVED BARREL DOMAIN-CONTAINING PROTEIN"/>
    <property type="match status" value="1"/>
</dbReference>
<dbReference type="EMBL" id="CAJVRC010000835">
    <property type="protein sequence ID" value="CAG8885660.1"/>
    <property type="molecule type" value="Genomic_DNA"/>
</dbReference>
<organism evidence="2 3">
    <name type="scientific">Penicillium egyptiacum</name>
    <dbReference type="NCBI Taxonomy" id="1303716"/>
    <lineage>
        <taxon>Eukaryota</taxon>
        <taxon>Fungi</taxon>
        <taxon>Dikarya</taxon>
        <taxon>Ascomycota</taxon>
        <taxon>Pezizomycotina</taxon>
        <taxon>Eurotiomycetes</taxon>
        <taxon>Eurotiomycetidae</taxon>
        <taxon>Eurotiales</taxon>
        <taxon>Aspergillaceae</taxon>
        <taxon>Penicillium</taxon>
    </lineage>
</organism>
<dbReference type="InterPro" id="IPR047142">
    <property type="entry name" value="OryJ/VirC-like"/>
</dbReference>
<comment type="caution">
    <text evidence="2">The sequence shown here is derived from an EMBL/GenBank/DDBJ whole genome shotgun (WGS) entry which is preliminary data.</text>
</comment>
<evidence type="ECO:0000256" key="1">
    <source>
        <dbReference type="SAM" id="MobiDB-lite"/>
    </source>
</evidence>
<dbReference type="PANTHER" id="PTHR36156">
    <property type="entry name" value="SLR2101 PROTEIN"/>
    <property type="match status" value="1"/>
</dbReference>
<evidence type="ECO:0000313" key="2">
    <source>
        <dbReference type="EMBL" id="CAG8885660.1"/>
    </source>
</evidence>
<evidence type="ECO:0000313" key="3">
    <source>
        <dbReference type="Proteomes" id="UP001154252"/>
    </source>
</evidence>
<feature type="region of interest" description="Disordered" evidence="1">
    <location>
        <begin position="74"/>
        <end position="94"/>
    </location>
</feature>
<accession>A0A9W4K7B7</accession>
<protein>
    <submittedName>
        <fullName evidence="2">Uncharacterized protein</fullName>
    </submittedName>
</protein>
<proteinExistence type="predicted"/>